<dbReference type="PANTHER" id="PTHR33392">
    <property type="entry name" value="POLYISOPRENYL-TEICHOIC ACID--PEPTIDOGLYCAN TEICHOIC ACID TRANSFERASE TAGU"/>
    <property type="match status" value="1"/>
</dbReference>
<evidence type="ECO:0000313" key="4">
    <source>
        <dbReference type="EMBL" id="KWX08837.1"/>
    </source>
</evidence>
<dbReference type="RefSeq" id="WP_067070620.1">
    <property type="nucleotide sequence ID" value="NZ_JYIJ01000018.1"/>
</dbReference>
<keyword evidence="1" id="KW-1133">Transmembrane helix</keyword>
<reference evidence="5" key="2">
    <citation type="submission" date="2015-02" db="EMBL/GenBank/DDBJ databases">
        <title>Physiological reanalysis, assessment of diazotrophy, and genome sequences of multiple isolates of Streptomyces thermoautotrophicus.</title>
        <authorList>
            <person name="MacKellar D.C."/>
            <person name="Lieber L."/>
            <person name="Norman J."/>
            <person name="Bolger A."/>
            <person name="Tobin C."/>
            <person name="Murray J.W."/>
            <person name="Friesen M."/>
            <person name="Prell J."/>
        </authorList>
    </citation>
    <scope>NUCLEOTIDE SEQUENCE [LARGE SCALE GENOMIC DNA]</scope>
    <source>
        <strain evidence="5">UBT1</strain>
    </source>
</reference>
<evidence type="ECO:0000313" key="6">
    <source>
        <dbReference type="Proteomes" id="UP000070659"/>
    </source>
</evidence>
<feature type="domain" description="LytR/CpsA/Psr regulator C-terminal" evidence="2">
    <location>
        <begin position="319"/>
        <end position="409"/>
    </location>
</feature>
<sequence length="413" mass="44128">MTGTGTGRHRDASKTYETAQFSFVEDENSGDVLDWLAFAETRAERREERRRRFRNRLIALGVLLAVCVVTFGGYLLWRARSSGEEQDARPRATLLLQIRDAQGGAAASALLVYHREARQGFALYIPPRLLVDAPGQGRLQFRDTMSAIGPSLSRDALSDILGVPIGGSWVLDQASFASLVDRLGGVEAAVDQGRGEMPARRLTGAQAAAYATDAGEDPARQKARFQQVLDGVLRGLPGTADGVKTLINEAALGADATLPVDQLAAFLVGLRTSIDEQRFAVEALPVHASGALDVERAGPLVHKLFGSSLKARQDSGPPRVAVRNGSGDPERAEAARIRLLNAGYRYIDAGQVEGQRFKKSVVQVGDDSPGAREEAVQVALTLGLPSSAVQVKPGEQTVASIVVILGKDFRGTP</sequence>
<gene>
    <name evidence="3" type="ORF">TH66_14050</name>
    <name evidence="4" type="ORF">TR74_13150</name>
</gene>
<accession>A0A132MQB6</accession>
<proteinExistence type="predicted"/>
<dbReference type="InterPro" id="IPR050922">
    <property type="entry name" value="LytR/CpsA/Psr_CW_biosynth"/>
</dbReference>
<evidence type="ECO:0000259" key="2">
    <source>
        <dbReference type="Pfam" id="PF13399"/>
    </source>
</evidence>
<evidence type="ECO:0000313" key="5">
    <source>
        <dbReference type="Proteomes" id="UP000070598"/>
    </source>
</evidence>
<feature type="transmembrane region" description="Helical" evidence="1">
    <location>
        <begin position="57"/>
        <end position="77"/>
    </location>
</feature>
<protein>
    <recommendedName>
        <fullName evidence="2">LytR/CpsA/Psr regulator C-terminal domain-containing protein</fullName>
    </recommendedName>
</protein>
<dbReference type="InterPro" id="IPR027381">
    <property type="entry name" value="LytR/CpsA/Psr_C"/>
</dbReference>
<dbReference type="Proteomes" id="UP000070598">
    <property type="component" value="Unassembled WGS sequence"/>
</dbReference>
<organism evidence="3 6">
    <name type="scientific">Carbonactinospora thermoautotrophica</name>
    <dbReference type="NCBI Taxonomy" id="1469144"/>
    <lineage>
        <taxon>Bacteria</taxon>
        <taxon>Bacillati</taxon>
        <taxon>Actinomycetota</taxon>
        <taxon>Actinomycetes</taxon>
        <taxon>Kitasatosporales</taxon>
        <taxon>Carbonactinosporaceae</taxon>
        <taxon>Carbonactinospora</taxon>
    </lineage>
</organism>
<keyword evidence="1" id="KW-0472">Membrane</keyword>
<reference evidence="3 6" key="1">
    <citation type="submission" date="2015-02" db="EMBL/GenBank/DDBJ databases">
        <title>Physiological reanalysis, assessment of diazotrophy, and genome sequences of multiple isolates of Streptomyces thermoautotrophicus.</title>
        <authorList>
            <person name="MacKellar D.C."/>
            <person name="Lieber L."/>
            <person name="Norman J."/>
            <person name="Bolger A."/>
            <person name="Tobin C."/>
            <person name="Murray J.W."/>
            <person name="Prell J."/>
        </authorList>
    </citation>
    <scope>NUCLEOTIDE SEQUENCE [LARGE SCALE GENOMIC DNA]</scope>
    <source>
        <strain evidence="3 6">UBT1</strain>
    </source>
</reference>
<evidence type="ECO:0000256" key="1">
    <source>
        <dbReference type="SAM" id="Phobius"/>
    </source>
</evidence>
<dbReference type="Gene3D" id="3.40.630.190">
    <property type="entry name" value="LCP protein"/>
    <property type="match status" value="1"/>
</dbReference>
<evidence type="ECO:0000313" key="3">
    <source>
        <dbReference type="EMBL" id="KWX00065.1"/>
    </source>
</evidence>
<dbReference type="AlphaFoldDB" id="A0A132MQB6"/>
<dbReference type="EMBL" id="JYIK01000932">
    <property type="protein sequence ID" value="KWX08837.1"/>
    <property type="molecule type" value="Genomic_DNA"/>
</dbReference>
<comment type="caution">
    <text evidence="3">The sequence shown here is derived from an EMBL/GenBank/DDBJ whole genome shotgun (WGS) entry which is preliminary data.</text>
</comment>
<dbReference type="PANTHER" id="PTHR33392:SF6">
    <property type="entry name" value="POLYISOPRENYL-TEICHOIC ACID--PEPTIDOGLYCAN TEICHOIC ACID TRANSFERASE TAGU"/>
    <property type="match status" value="1"/>
</dbReference>
<name>A0A132MQB6_9ACTN</name>
<dbReference type="Pfam" id="PF13399">
    <property type="entry name" value="LytR_C"/>
    <property type="match status" value="1"/>
</dbReference>
<dbReference type="Gene3D" id="3.30.70.2390">
    <property type="match status" value="1"/>
</dbReference>
<dbReference type="Proteomes" id="UP000070659">
    <property type="component" value="Unassembled WGS sequence"/>
</dbReference>
<keyword evidence="1" id="KW-0812">Transmembrane</keyword>
<dbReference type="EMBL" id="JYIJ01000018">
    <property type="protein sequence ID" value="KWX00065.1"/>
    <property type="molecule type" value="Genomic_DNA"/>
</dbReference>
<dbReference type="PATRIC" id="fig|1469144.8.peg.1796"/>